<evidence type="ECO:0000313" key="1">
    <source>
        <dbReference type="EMBL" id="CAB4578912.1"/>
    </source>
</evidence>
<protein>
    <submittedName>
        <fullName evidence="1">Unannotated protein</fullName>
    </submittedName>
</protein>
<dbReference type="PANTHER" id="PTHR41729:SF1">
    <property type="entry name" value="GLUTAMYL-TRNA SYNTHETASE"/>
    <property type="match status" value="1"/>
</dbReference>
<sequence>MNERYAAAIAAIDAANAGDPTRIVVRGTEVPLAQVHGTLAAEWVADLHPDADETWLLAARAHHLRRWELPRSQYEPGRAGYLKWKRDQRKRHAADVGELLSGFGYDEPTIERVQALVRRDNLAVDPGSQAIEDAACLAFVETQLAEVATKLDRAHLVDVLRKTAKKMTPAGAAAIARIPLADAERSLLAEALG</sequence>
<gene>
    <name evidence="1" type="ORF">UFOPK1493_02916</name>
</gene>
<dbReference type="PANTHER" id="PTHR41729">
    <property type="entry name" value="GLUTAMYL-TRNA SYNTHETASE"/>
    <property type="match status" value="1"/>
</dbReference>
<dbReference type="InterPro" id="IPR025255">
    <property type="entry name" value="DUF4202"/>
</dbReference>
<dbReference type="AlphaFoldDB" id="A0A6J6ER01"/>
<dbReference type="Pfam" id="PF13875">
    <property type="entry name" value="DUF4202"/>
    <property type="match status" value="1"/>
</dbReference>
<organism evidence="1">
    <name type="scientific">freshwater metagenome</name>
    <dbReference type="NCBI Taxonomy" id="449393"/>
    <lineage>
        <taxon>unclassified sequences</taxon>
        <taxon>metagenomes</taxon>
        <taxon>ecological metagenomes</taxon>
    </lineage>
</organism>
<accession>A0A6J6ER01</accession>
<proteinExistence type="predicted"/>
<reference evidence="1" key="1">
    <citation type="submission" date="2020-05" db="EMBL/GenBank/DDBJ databases">
        <authorList>
            <person name="Chiriac C."/>
            <person name="Salcher M."/>
            <person name="Ghai R."/>
            <person name="Kavagutti S V."/>
        </authorList>
    </citation>
    <scope>NUCLEOTIDE SEQUENCE</scope>
</reference>
<dbReference type="EMBL" id="CAEZSR010000138">
    <property type="protein sequence ID" value="CAB4578912.1"/>
    <property type="molecule type" value="Genomic_DNA"/>
</dbReference>
<name>A0A6J6ER01_9ZZZZ</name>